<name>A0A2J6R972_HYAVF</name>
<proteinExistence type="predicted"/>
<reference evidence="2 3" key="1">
    <citation type="submission" date="2016-04" db="EMBL/GenBank/DDBJ databases">
        <title>A degradative enzymes factory behind the ericoid mycorrhizal symbiosis.</title>
        <authorList>
            <consortium name="DOE Joint Genome Institute"/>
            <person name="Martino E."/>
            <person name="Morin E."/>
            <person name="Grelet G."/>
            <person name="Kuo A."/>
            <person name="Kohler A."/>
            <person name="Daghino S."/>
            <person name="Barry K."/>
            <person name="Choi C."/>
            <person name="Cichocki N."/>
            <person name="Clum A."/>
            <person name="Copeland A."/>
            <person name="Hainaut M."/>
            <person name="Haridas S."/>
            <person name="Labutti K."/>
            <person name="Lindquist E."/>
            <person name="Lipzen A."/>
            <person name="Khouja H.-R."/>
            <person name="Murat C."/>
            <person name="Ohm R."/>
            <person name="Olson A."/>
            <person name="Spatafora J."/>
            <person name="Veneault-Fourrey C."/>
            <person name="Henrissat B."/>
            <person name="Grigoriev I."/>
            <person name="Martin F."/>
            <person name="Perotto S."/>
        </authorList>
    </citation>
    <scope>NUCLEOTIDE SEQUENCE [LARGE SCALE GENOMIC DNA]</scope>
    <source>
        <strain evidence="2 3">F</strain>
    </source>
</reference>
<keyword evidence="3" id="KW-1185">Reference proteome</keyword>
<sequence length="655" mass="75197">MLCSTCKAAINYTVAYDPDKLTGYKSHHRTIEDLHNAAIENCHICTQLFRNWEQLYWNTFRTESTLSSDKTERAMVTDVMENQQWVLNRKDKLVGLWDVTVDDYFSRYTITILNHQDTLVRELTFSATRDYFSRSNNTTLSLQVGHQWFVVLPSQRVQQYTLPRAYTHNQRTRDTWRQNLAQGWFQDCIKRHQCSPHHSGWRPTRLLQVSGSEPSTVKLILTEDEPVTEHQHPYVTLSHCWGKVIFLTLTAQTQPQLLDGVPISILPKTFQDALIMTRFFGFEYIWIDSLCIMQDSIDDWKTESALMGDVYGNAVCNLAAVGSRDGNGGIWMDRSPLLHLPCEVESNVPLGSNSTWHIHPRYLQQATLLLNGPLLKRGWVIQERLLAPRTLYFGTYQLFWECKHRQACETYPGGLPDTMQVVKSNLVAFEDLEKAIGIQNDGVDMTSADVNRFWEKIVQGFSRCDLTKPEDRLIAISGLARKIQERHPQFDFVAGMLRQSLSTQLRWEVIRSGGTKSYQRTSTFQAPSWSWASVDAGVMMSDSFVEKEIMPRVLDVHIQEGYDPMGQNVSASLIIEGHLMTFGIRCGTESTDLGSAEFCINGVWHQPRMESEKLYALRDADEPFRNLHCLVLGGRQTDFYGSHLSFDTADSFEKW</sequence>
<dbReference type="PANTHER" id="PTHR33112">
    <property type="entry name" value="DOMAIN PROTEIN, PUTATIVE-RELATED"/>
    <property type="match status" value="1"/>
</dbReference>
<dbReference type="OrthoDB" id="5362512at2759"/>
<evidence type="ECO:0000313" key="3">
    <source>
        <dbReference type="Proteomes" id="UP000235786"/>
    </source>
</evidence>
<dbReference type="Pfam" id="PF06985">
    <property type="entry name" value="HET"/>
    <property type="match status" value="1"/>
</dbReference>
<dbReference type="EMBL" id="KZ613953">
    <property type="protein sequence ID" value="PMD35084.1"/>
    <property type="molecule type" value="Genomic_DNA"/>
</dbReference>
<dbReference type="AlphaFoldDB" id="A0A2J6R972"/>
<gene>
    <name evidence="2" type="ORF">L207DRAFT_468030</name>
</gene>
<dbReference type="PANTHER" id="PTHR33112:SF10">
    <property type="entry name" value="TOL"/>
    <property type="match status" value="1"/>
</dbReference>
<evidence type="ECO:0000313" key="2">
    <source>
        <dbReference type="EMBL" id="PMD35084.1"/>
    </source>
</evidence>
<dbReference type="InterPro" id="IPR010730">
    <property type="entry name" value="HET"/>
</dbReference>
<accession>A0A2J6R972</accession>
<dbReference type="STRING" id="1149755.A0A2J6R972"/>
<feature type="domain" description="Heterokaryon incompatibility" evidence="1">
    <location>
        <begin position="234"/>
        <end position="383"/>
    </location>
</feature>
<protein>
    <submittedName>
        <fullName evidence="2">HET-domain-containing protein</fullName>
    </submittedName>
</protein>
<evidence type="ECO:0000259" key="1">
    <source>
        <dbReference type="Pfam" id="PF06985"/>
    </source>
</evidence>
<organism evidence="2 3">
    <name type="scientific">Hyaloscypha variabilis (strain UAMH 11265 / GT02V1 / F)</name>
    <name type="common">Meliniomyces variabilis</name>
    <dbReference type="NCBI Taxonomy" id="1149755"/>
    <lineage>
        <taxon>Eukaryota</taxon>
        <taxon>Fungi</taxon>
        <taxon>Dikarya</taxon>
        <taxon>Ascomycota</taxon>
        <taxon>Pezizomycotina</taxon>
        <taxon>Leotiomycetes</taxon>
        <taxon>Helotiales</taxon>
        <taxon>Hyaloscyphaceae</taxon>
        <taxon>Hyaloscypha</taxon>
        <taxon>Hyaloscypha variabilis</taxon>
    </lineage>
</organism>
<dbReference type="Proteomes" id="UP000235786">
    <property type="component" value="Unassembled WGS sequence"/>
</dbReference>